<evidence type="ECO:0000313" key="1">
    <source>
        <dbReference type="EMBL" id="AUD79970.1"/>
    </source>
</evidence>
<dbReference type="OrthoDB" id="6397760at2"/>
<organism evidence="1 2">
    <name type="scientific">Kangiella profundi</name>
    <dbReference type="NCBI Taxonomy" id="1561924"/>
    <lineage>
        <taxon>Bacteria</taxon>
        <taxon>Pseudomonadati</taxon>
        <taxon>Pseudomonadota</taxon>
        <taxon>Gammaproteobacteria</taxon>
        <taxon>Kangiellales</taxon>
        <taxon>Kangiellaceae</taxon>
        <taxon>Kangiella</taxon>
    </lineage>
</organism>
<dbReference type="InterPro" id="IPR029045">
    <property type="entry name" value="ClpP/crotonase-like_dom_sf"/>
</dbReference>
<dbReference type="AlphaFoldDB" id="A0A2K9AB74"/>
<sequence>MKVFIAALLLLVAQIGSANEKGKDQSDFLTEKQKNEFYSLLISEIERLDAEIIETRNYSKSVKWNQFVAYYQPHFQSAKNWQELAIAYDSFAQGLVNLHTRAEFLAVESPSQSVGWLNDEVQFEYPDLKFFLKSNGYQIFAVNGEPISKSFEYFNNYQCRHNNTAGCVASYTEFFNSGGIKVNGKPATDLTLINQKGERIEHPLDYNGKPAPDPDFMAEDYCNKHEGYAGFDTVFEGVNACLYSNGKEAVIRLRHFIYPDHQEPSIYCDSEGVTSSYCSDIAGLLKSLHQLKPEHLIFDMTHNIGGMENSPWLAAFMPKPFKDLPVAYKNTVEITNPDIRNELFYMNPKGETWYQKVKSHKGEYFPVRADFCQGAEDCSLKWIEPRKDHFKADKISIITDWMCVSSCDDFVWRMKDYAKAKVYGIPPAQDATYARIKLYLYRDQSGEIKSKAVGEMTKIEAQDGELLLAVITMPYSKSVTSDGKLRNIEPVEMKINPYTLENQSNYSEAVLKELID</sequence>
<accession>A0A2K9AB74</accession>
<protein>
    <submittedName>
        <fullName evidence="1">Uncharacterized protein</fullName>
    </submittedName>
</protein>
<reference evidence="1 2" key="1">
    <citation type="submission" date="2017-12" db="EMBL/GenBank/DDBJ databases">
        <title>Kangiella profundi FT102 completed genome.</title>
        <authorList>
            <person name="Xu J."/>
            <person name="Wang J."/>
            <person name="Lu Y."/>
        </authorList>
    </citation>
    <scope>NUCLEOTIDE SEQUENCE [LARGE SCALE GENOMIC DNA]</scope>
    <source>
        <strain evidence="1 2">FT102</strain>
    </source>
</reference>
<dbReference type="Gene3D" id="3.90.226.10">
    <property type="entry name" value="2-enoyl-CoA Hydratase, Chain A, domain 1"/>
    <property type="match status" value="1"/>
</dbReference>
<dbReference type="PROSITE" id="PS50889">
    <property type="entry name" value="S4"/>
    <property type="match status" value="1"/>
</dbReference>
<dbReference type="EMBL" id="CP025120">
    <property type="protein sequence ID" value="AUD79970.1"/>
    <property type="molecule type" value="Genomic_DNA"/>
</dbReference>
<name>A0A2K9AB74_9GAMM</name>
<evidence type="ECO:0000313" key="2">
    <source>
        <dbReference type="Proteomes" id="UP000232693"/>
    </source>
</evidence>
<proteinExistence type="predicted"/>
<keyword evidence="2" id="KW-1185">Reference proteome</keyword>
<dbReference type="RefSeq" id="WP_106647837.1">
    <property type="nucleotide sequence ID" value="NZ_BMGO01000001.1"/>
</dbReference>
<dbReference type="KEGG" id="kpd:CW740_12180"/>
<dbReference type="SUPFAM" id="SSF52096">
    <property type="entry name" value="ClpP/crotonase"/>
    <property type="match status" value="1"/>
</dbReference>
<gene>
    <name evidence="1" type="ORF">CW740_12180</name>
</gene>
<dbReference type="Proteomes" id="UP000232693">
    <property type="component" value="Chromosome"/>
</dbReference>